<proteinExistence type="predicted"/>
<dbReference type="AlphaFoldDB" id="A0A6I9TQ58"/>
<reference evidence="3" key="1">
    <citation type="submission" date="2025-08" db="UniProtKB">
        <authorList>
            <consortium name="RefSeq"/>
        </authorList>
    </citation>
    <scope>IDENTIFICATION</scope>
</reference>
<sequence>MAESSSNRSAVEQLEREALYIHPSENSSMILATSPLDGTNFLPWSRSIYVALGTKMKLGFIDGSFPRPEIGSTSFEQWRLVDLMVTSWIWNSISREIVESFMFVNSSRELWLEIQSRYGRSNGPMIYRIQREISSISQHDMSLTAYVTKLKTSWNELLSLAPSPKCTCGGCTCGVNKAIEERNEHVQLMQFLMGLHETCDSERSQLLMQDPLPTLERAFSMVFTVEKQRQVHTETSAVPQHMAYQFASKEVKKNGAERFQTKKRSYIDKRTLTCAHCHRTGHTLDTCFQVHGVPDWYKTLNEKKKKVPGVKSFAAAATNEQQTSAESNN</sequence>
<gene>
    <name evidence="3" type="primary">LOC105167532</name>
</gene>
<accession>A0A6I9TQ58</accession>
<dbReference type="GeneID" id="105167532"/>
<feature type="domain" description="Retrotransposon Copia-like N-terminal" evidence="1">
    <location>
        <begin position="22"/>
        <end position="69"/>
    </location>
</feature>
<dbReference type="Pfam" id="PF14244">
    <property type="entry name" value="Retrotran_gag_3"/>
    <property type="match status" value="1"/>
</dbReference>
<dbReference type="Proteomes" id="UP000504604">
    <property type="component" value="Linkage group LG8"/>
</dbReference>
<keyword evidence="2" id="KW-1185">Reference proteome</keyword>
<dbReference type="OrthoDB" id="5544992at2759"/>
<protein>
    <submittedName>
        <fullName evidence="3">Uncharacterized protein LOC105167532</fullName>
    </submittedName>
</protein>
<name>A0A6I9TQ58_SESIN</name>
<evidence type="ECO:0000313" key="2">
    <source>
        <dbReference type="Proteomes" id="UP000504604"/>
    </source>
</evidence>
<dbReference type="KEGG" id="sind:105167532"/>
<evidence type="ECO:0000313" key="3">
    <source>
        <dbReference type="RefSeq" id="XP_011085604.1"/>
    </source>
</evidence>
<evidence type="ECO:0000259" key="1">
    <source>
        <dbReference type="Pfam" id="PF14244"/>
    </source>
</evidence>
<dbReference type="PANTHER" id="PTHR37610">
    <property type="entry name" value="CCHC-TYPE DOMAIN-CONTAINING PROTEIN"/>
    <property type="match status" value="1"/>
</dbReference>
<dbReference type="InterPro" id="IPR029472">
    <property type="entry name" value="Copia-like_N"/>
</dbReference>
<dbReference type="InParanoid" id="A0A6I9TQ58"/>
<dbReference type="RefSeq" id="XP_011085604.1">
    <property type="nucleotide sequence ID" value="XM_011087302.1"/>
</dbReference>
<organism evidence="2 3">
    <name type="scientific">Sesamum indicum</name>
    <name type="common">Oriental sesame</name>
    <name type="synonym">Sesamum orientale</name>
    <dbReference type="NCBI Taxonomy" id="4182"/>
    <lineage>
        <taxon>Eukaryota</taxon>
        <taxon>Viridiplantae</taxon>
        <taxon>Streptophyta</taxon>
        <taxon>Embryophyta</taxon>
        <taxon>Tracheophyta</taxon>
        <taxon>Spermatophyta</taxon>
        <taxon>Magnoliopsida</taxon>
        <taxon>eudicotyledons</taxon>
        <taxon>Gunneridae</taxon>
        <taxon>Pentapetalae</taxon>
        <taxon>asterids</taxon>
        <taxon>lamiids</taxon>
        <taxon>Lamiales</taxon>
        <taxon>Pedaliaceae</taxon>
        <taxon>Sesamum</taxon>
    </lineage>
</organism>
<dbReference type="PANTHER" id="PTHR37610:SF40">
    <property type="entry name" value="OS01G0909600 PROTEIN"/>
    <property type="match status" value="1"/>
</dbReference>